<gene>
    <name evidence="2" type="ORF">tinsulaeT_22770</name>
</gene>
<evidence type="ECO:0000313" key="3">
    <source>
        <dbReference type="Proteomes" id="UP001157186"/>
    </source>
</evidence>
<accession>A0ABQ6GUB5</accession>
<feature type="region of interest" description="Disordered" evidence="1">
    <location>
        <begin position="1"/>
        <end position="44"/>
    </location>
</feature>
<name>A0ABQ6GUB5_9GAMM</name>
<dbReference type="RefSeq" id="WP_284244814.1">
    <property type="nucleotide sequence ID" value="NZ_BSST01000001.1"/>
</dbReference>
<evidence type="ECO:0000313" key="2">
    <source>
        <dbReference type="EMBL" id="GLX78937.1"/>
    </source>
</evidence>
<feature type="compositionally biased region" description="Polar residues" evidence="1">
    <location>
        <begin position="29"/>
        <end position="43"/>
    </location>
</feature>
<dbReference type="Proteomes" id="UP001157186">
    <property type="component" value="Unassembled WGS sequence"/>
</dbReference>
<proteinExistence type="predicted"/>
<comment type="caution">
    <text evidence="2">The sequence shown here is derived from an EMBL/GenBank/DDBJ whole genome shotgun (WGS) entry which is preliminary data.</text>
</comment>
<dbReference type="EMBL" id="BSST01000001">
    <property type="protein sequence ID" value="GLX78937.1"/>
    <property type="molecule type" value="Genomic_DNA"/>
</dbReference>
<protein>
    <submittedName>
        <fullName evidence="2">Uncharacterized protein</fullName>
    </submittedName>
</protein>
<evidence type="ECO:0000256" key="1">
    <source>
        <dbReference type="SAM" id="MobiDB-lite"/>
    </source>
</evidence>
<organism evidence="2 3">
    <name type="scientific">Thalassotalea insulae</name>
    <dbReference type="NCBI Taxonomy" id="2056778"/>
    <lineage>
        <taxon>Bacteria</taxon>
        <taxon>Pseudomonadati</taxon>
        <taxon>Pseudomonadota</taxon>
        <taxon>Gammaproteobacteria</taxon>
        <taxon>Alteromonadales</taxon>
        <taxon>Colwelliaceae</taxon>
        <taxon>Thalassotalea</taxon>
    </lineage>
</organism>
<reference evidence="2 3" key="1">
    <citation type="submission" date="2023-03" db="EMBL/GenBank/DDBJ databases">
        <title>Draft genome sequence of Thalassotalea insulae KCTC 62186T.</title>
        <authorList>
            <person name="Sawabe T."/>
        </authorList>
    </citation>
    <scope>NUCLEOTIDE SEQUENCE [LARGE SCALE GENOMIC DNA]</scope>
    <source>
        <strain evidence="2 3">KCTC 62186</strain>
    </source>
</reference>
<feature type="compositionally biased region" description="Polar residues" evidence="1">
    <location>
        <begin position="9"/>
        <end position="22"/>
    </location>
</feature>
<sequence length="54" mass="6336">MLNKRDQIASKNSKAQETNHLTNEPIIKQSKTGNKQNEPSDYNQYDFHFILGYH</sequence>
<keyword evidence="3" id="KW-1185">Reference proteome</keyword>